<dbReference type="InterPro" id="IPR022412">
    <property type="entry name" value="Quinolinate_PRibosylTrfase_N"/>
</dbReference>
<dbReference type="GO" id="GO:0005737">
    <property type="term" value="C:cytoplasm"/>
    <property type="evidence" value="ECO:0007669"/>
    <property type="project" value="TreeGrafter"/>
</dbReference>
<comment type="function">
    <text evidence="1">Involved in the catabolism of quinolinic acid (QA).</text>
</comment>
<evidence type="ECO:0000256" key="9">
    <source>
        <dbReference type="ARBA" id="ARBA00033102"/>
    </source>
</evidence>
<feature type="binding site" evidence="13">
    <location>
        <position position="189"/>
    </location>
    <ligand>
        <name>substrate</name>
    </ligand>
</feature>
<evidence type="ECO:0000256" key="3">
    <source>
        <dbReference type="ARBA" id="ARBA00009400"/>
    </source>
</evidence>
<evidence type="ECO:0000256" key="11">
    <source>
        <dbReference type="ARBA" id="ARBA00069173"/>
    </source>
</evidence>
<dbReference type="FunFam" id="3.90.1170.20:FF:000001">
    <property type="entry name" value="Nicotinate-nucleotide diphosphorylase (Carboxylating)"/>
    <property type="match status" value="1"/>
</dbReference>
<dbReference type="Gene3D" id="3.20.20.70">
    <property type="entry name" value="Aldolase class I"/>
    <property type="match status" value="1"/>
</dbReference>
<feature type="binding site" evidence="13">
    <location>
        <position position="210"/>
    </location>
    <ligand>
        <name>substrate</name>
    </ligand>
</feature>
<sequence length="279" mass="30679">MRKIVRNALKEDLGKGDITTDSIVPPESQTLGIIFPKEDGVLCGVEIARIVFEEVDKNINFESKLKDGEEFAPGMTIATIIGPAGSCLKAERTALNFLQRLSGIATLTRKFVKTIGSRIKIMDTRKTTPGLRIIEKYAVKTGGGYNHRFGLYDMVLIKDNHIEIAGSITNAVNAVRKNSKKKKIFIEVEVKTINELKEAVDLKVDRVMLDNMNLEQIDQAIRIVRAASRKIEIEVSGGVNLDNIINYADLDIDFISIGALTHSAPAVDIALKMKPIGGC</sequence>
<dbReference type="Gene3D" id="3.90.1170.20">
    <property type="entry name" value="Quinolinate phosphoribosyl transferase, N-terminal domain"/>
    <property type="match status" value="1"/>
</dbReference>
<dbReference type="FunFam" id="3.20.20.70:FF:000030">
    <property type="entry name" value="Nicotinate-nucleotide pyrophosphorylase, carboxylating"/>
    <property type="match status" value="1"/>
</dbReference>
<evidence type="ECO:0000256" key="8">
    <source>
        <dbReference type="ARBA" id="ARBA00022679"/>
    </source>
</evidence>
<evidence type="ECO:0000256" key="12">
    <source>
        <dbReference type="PIRNR" id="PIRNR006250"/>
    </source>
</evidence>
<feature type="binding site" evidence="13">
    <location>
        <begin position="257"/>
        <end position="259"/>
    </location>
    <ligand>
        <name>substrate</name>
    </ligand>
</feature>
<evidence type="ECO:0000259" key="15">
    <source>
        <dbReference type="Pfam" id="PF02749"/>
    </source>
</evidence>
<evidence type="ECO:0000313" key="16">
    <source>
        <dbReference type="EMBL" id="HHS62736.1"/>
    </source>
</evidence>
<dbReference type="SUPFAM" id="SSF51690">
    <property type="entry name" value="Nicotinate/Quinolinate PRTase C-terminal domain-like"/>
    <property type="match status" value="1"/>
</dbReference>
<dbReference type="GO" id="GO:0009435">
    <property type="term" value="P:NAD+ biosynthetic process"/>
    <property type="evidence" value="ECO:0007669"/>
    <property type="project" value="UniProtKB-UniPathway"/>
</dbReference>
<keyword evidence="7 12" id="KW-0328">Glycosyltransferase</keyword>
<dbReference type="EMBL" id="DTHJ01000079">
    <property type="protein sequence ID" value="HHS62736.1"/>
    <property type="molecule type" value="Genomic_DNA"/>
</dbReference>
<feature type="domain" description="Quinolinate phosphoribosyl transferase C-terminal" evidence="14">
    <location>
        <begin position="104"/>
        <end position="272"/>
    </location>
</feature>
<dbReference type="NCBIfam" id="TIGR00078">
    <property type="entry name" value="nadC"/>
    <property type="match status" value="1"/>
</dbReference>
<feature type="domain" description="Quinolinate phosphoribosyl transferase N-terminal" evidence="15">
    <location>
        <begin position="17"/>
        <end position="102"/>
    </location>
</feature>
<dbReference type="GO" id="GO:0034213">
    <property type="term" value="P:quinolinate catabolic process"/>
    <property type="evidence" value="ECO:0007669"/>
    <property type="project" value="TreeGrafter"/>
</dbReference>
<proteinExistence type="inferred from homology"/>
<dbReference type="EC" id="2.4.2.19" evidence="5"/>
<feature type="binding site" evidence="13">
    <location>
        <position position="92"/>
    </location>
    <ligand>
        <name>substrate</name>
    </ligand>
</feature>
<dbReference type="InterPro" id="IPR037128">
    <property type="entry name" value="Quinolinate_PRibosylTase_N_sf"/>
</dbReference>
<dbReference type="InterPro" id="IPR004393">
    <property type="entry name" value="NadC"/>
</dbReference>
<gene>
    <name evidence="16" type="primary">nadC</name>
    <name evidence="16" type="ORF">ENV70_03855</name>
</gene>
<keyword evidence="6" id="KW-0662">Pyridine nucleotide biosynthesis</keyword>
<evidence type="ECO:0000256" key="13">
    <source>
        <dbReference type="PIRSR" id="PIRSR006250-1"/>
    </source>
</evidence>
<comment type="catalytic activity">
    <reaction evidence="10">
        <text>nicotinate beta-D-ribonucleotide + CO2 + diphosphate = quinolinate + 5-phospho-alpha-D-ribose 1-diphosphate + 2 H(+)</text>
        <dbReference type="Rhea" id="RHEA:12733"/>
        <dbReference type="ChEBI" id="CHEBI:15378"/>
        <dbReference type="ChEBI" id="CHEBI:16526"/>
        <dbReference type="ChEBI" id="CHEBI:29959"/>
        <dbReference type="ChEBI" id="CHEBI:33019"/>
        <dbReference type="ChEBI" id="CHEBI:57502"/>
        <dbReference type="ChEBI" id="CHEBI:58017"/>
        <dbReference type="EC" id="2.4.2.19"/>
    </reaction>
</comment>
<evidence type="ECO:0000259" key="14">
    <source>
        <dbReference type="Pfam" id="PF01729"/>
    </source>
</evidence>
<feature type="binding site" evidence="13">
    <location>
        <begin position="124"/>
        <end position="126"/>
    </location>
    <ligand>
        <name>substrate</name>
    </ligand>
</feature>
<dbReference type="UniPathway" id="UPA00253">
    <property type="reaction ID" value="UER00331"/>
</dbReference>
<dbReference type="InterPro" id="IPR036068">
    <property type="entry name" value="Nicotinate_pribotase-like_C"/>
</dbReference>
<protein>
    <recommendedName>
        <fullName evidence="11">Probable nicotinate-nucleotide pyrophosphorylase [carboxylating]</fullName>
        <ecNumber evidence="5">2.4.2.19</ecNumber>
    </recommendedName>
    <alternativeName>
        <fullName evidence="9">Quinolinate phosphoribosyltransferase [decarboxylating]</fullName>
    </alternativeName>
</protein>
<feature type="binding site" evidence="13">
    <location>
        <position position="148"/>
    </location>
    <ligand>
        <name>substrate</name>
    </ligand>
</feature>
<keyword evidence="8 12" id="KW-0808">Transferase</keyword>
<evidence type="ECO:0000256" key="5">
    <source>
        <dbReference type="ARBA" id="ARBA00011944"/>
    </source>
</evidence>
<dbReference type="InterPro" id="IPR013785">
    <property type="entry name" value="Aldolase_TIM"/>
</dbReference>
<dbReference type="PANTHER" id="PTHR32179">
    <property type="entry name" value="NICOTINATE-NUCLEOTIDE PYROPHOSPHORYLASE [CARBOXYLATING]"/>
    <property type="match status" value="1"/>
</dbReference>
<dbReference type="PANTHER" id="PTHR32179:SF3">
    <property type="entry name" value="NICOTINATE-NUCLEOTIDE PYROPHOSPHORYLASE [CARBOXYLATING]"/>
    <property type="match status" value="1"/>
</dbReference>
<dbReference type="Pfam" id="PF02749">
    <property type="entry name" value="QRPTase_N"/>
    <property type="match status" value="1"/>
</dbReference>
<dbReference type="GO" id="GO:0004514">
    <property type="term" value="F:nicotinate-nucleotide diphosphorylase (carboxylating) activity"/>
    <property type="evidence" value="ECO:0007669"/>
    <property type="project" value="UniProtKB-EC"/>
</dbReference>
<feature type="binding site" evidence="13">
    <location>
        <begin position="236"/>
        <end position="238"/>
    </location>
    <ligand>
        <name>substrate</name>
    </ligand>
</feature>
<evidence type="ECO:0000256" key="6">
    <source>
        <dbReference type="ARBA" id="ARBA00022642"/>
    </source>
</evidence>
<evidence type="ECO:0000256" key="10">
    <source>
        <dbReference type="ARBA" id="ARBA00047445"/>
    </source>
</evidence>
<dbReference type="AlphaFoldDB" id="A0A7C6AF46"/>
<dbReference type="InterPro" id="IPR027277">
    <property type="entry name" value="NadC/ModD"/>
</dbReference>
<comment type="subunit">
    <text evidence="4">Hexamer formed by 3 homodimers.</text>
</comment>
<comment type="similarity">
    <text evidence="3 12">Belongs to the NadC/ModD family.</text>
</comment>
<evidence type="ECO:0000256" key="4">
    <source>
        <dbReference type="ARBA" id="ARBA00011218"/>
    </source>
</evidence>
<organism evidence="16">
    <name type="scientific">candidate division WOR-3 bacterium</name>
    <dbReference type="NCBI Taxonomy" id="2052148"/>
    <lineage>
        <taxon>Bacteria</taxon>
        <taxon>Bacteria division WOR-3</taxon>
    </lineage>
</organism>
<dbReference type="SUPFAM" id="SSF54675">
    <property type="entry name" value="Nicotinate/Quinolinate PRTase N-terminal domain-like"/>
    <property type="match status" value="1"/>
</dbReference>
<comment type="pathway">
    <text evidence="2">Cofactor biosynthesis; NAD(+) biosynthesis; nicotinate D-ribonucleotide from quinolinate: step 1/1.</text>
</comment>
<feature type="binding site" evidence="13">
    <location>
        <position position="158"/>
    </location>
    <ligand>
        <name>substrate</name>
    </ligand>
</feature>
<evidence type="ECO:0000256" key="1">
    <source>
        <dbReference type="ARBA" id="ARBA00003237"/>
    </source>
</evidence>
<dbReference type="CDD" id="cd01572">
    <property type="entry name" value="QPRTase"/>
    <property type="match status" value="1"/>
</dbReference>
<dbReference type="PIRSF" id="PIRSF006250">
    <property type="entry name" value="NadC_ModD"/>
    <property type="match status" value="1"/>
</dbReference>
<dbReference type="InterPro" id="IPR002638">
    <property type="entry name" value="Quinolinate_PRibosylTrfase_C"/>
</dbReference>
<name>A0A7C6AF46_UNCW3</name>
<accession>A0A7C6AF46</accession>
<comment type="caution">
    <text evidence="16">The sequence shown here is derived from an EMBL/GenBank/DDBJ whole genome shotgun (WGS) entry which is preliminary data.</text>
</comment>
<evidence type="ECO:0000256" key="7">
    <source>
        <dbReference type="ARBA" id="ARBA00022676"/>
    </source>
</evidence>
<evidence type="ECO:0000256" key="2">
    <source>
        <dbReference type="ARBA" id="ARBA00004893"/>
    </source>
</evidence>
<reference evidence="16" key="1">
    <citation type="journal article" date="2020" name="mSystems">
        <title>Genome- and Community-Level Interaction Insights into Carbon Utilization and Element Cycling Functions of Hydrothermarchaeota in Hydrothermal Sediment.</title>
        <authorList>
            <person name="Zhou Z."/>
            <person name="Liu Y."/>
            <person name="Xu W."/>
            <person name="Pan J."/>
            <person name="Luo Z.H."/>
            <person name="Li M."/>
        </authorList>
    </citation>
    <scope>NUCLEOTIDE SEQUENCE [LARGE SCALE GENOMIC DNA]</scope>
    <source>
        <strain evidence="16">SpSt-783</strain>
    </source>
</reference>
<dbReference type="Pfam" id="PF01729">
    <property type="entry name" value="QRPTase_C"/>
    <property type="match status" value="1"/>
</dbReference>